<dbReference type="InterPro" id="IPR006127">
    <property type="entry name" value="ZnuA-like"/>
</dbReference>
<dbReference type="GO" id="GO:0030001">
    <property type="term" value="P:metal ion transport"/>
    <property type="evidence" value="ECO:0007669"/>
    <property type="project" value="InterPro"/>
</dbReference>
<reference evidence="5" key="1">
    <citation type="submission" date="2020-05" db="EMBL/GenBank/DDBJ databases">
        <authorList>
            <person name="Chiriac C."/>
            <person name="Salcher M."/>
            <person name="Ghai R."/>
            <person name="Kavagutti S V."/>
        </authorList>
    </citation>
    <scope>NUCLEOTIDE SEQUENCE</scope>
</reference>
<dbReference type="PROSITE" id="PS51257">
    <property type="entry name" value="PROKAR_LIPOPROTEIN"/>
    <property type="match status" value="1"/>
</dbReference>
<feature type="region of interest" description="Disordered" evidence="4">
    <location>
        <begin position="123"/>
        <end position="153"/>
    </location>
</feature>
<evidence type="ECO:0000313" key="5">
    <source>
        <dbReference type="EMBL" id="CAB4924560.1"/>
    </source>
</evidence>
<sequence>MSLSIRLGPLASIVTASVLLAGCGSTNADASGNGRQAVAAFYPLAWVTERVAGDDWEVTNLTQPGGEPHDLELGISQTADLDEADVVVFQHEFQPAVDEAVENVSDAVLVDAEEAVELRSIEEQHEGHEDEHSEDEHSEDDGHDHGDTDPHFWQDPLLMADMADAVAEGLAEVDADGAATYRANAEELRAELEDLDAEFTEGLAGCERDTVVVSHEAFGYLERYGVHFEGIAGLTPDAEPTPAVLAELEELIASEGITTVFSERLASPAMAESLASDTGVETAVLDPIEGPGDDDGATDYVALMQQNLAALQQANGC</sequence>
<proteinExistence type="inferred from homology"/>
<evidence type="ECO:0000256" key="3">
    <source>
        <dbReference type="ARBA" id="ARBA00022729"/>
    </source>
</evidence>
<gene>
    <name evidence="5" type="ORF">UFOPK3662_00832</name>
</gene>
<evidence type="ECO:0000256" key="4">
    <source>
        <dbReference type="SAM" id="MobiDB-lite"/>
    </source>
</evidence>
<dbReference type="SUPFAM" id="SSF53807">
    <property type="entry name" value="Helical backbone' metal receptor"/>
    <property type="match status" value="1"/>
</dbReference>
<dbReference type="PANTHER" id="PTHR42953">
    <property type="entry name" value="HIGH-AFFINITY ZINC UPTAKE SYSTEM PROTEIN ZNUA-RELATED"/>
    <property type="match status" value="1"/>
</dbReference>
<name>A0A6J7I1E7_9ZZZZ</name>
<dbReference type="GO" id="GO:0046872">
    <property type="term" value="F:metal ion binding"/>
    <property type="evidence" value="ECO:0007669"/>
    <property type="project" value="InterPro"/>
</dbReference>
<dbReference type="EMBL" id="CAFBMW010000005">
    <property type="protein sequence ID" value="CAB4924560.1"/>
    <property type="molecule type" value="Genomic_DNA"/>
</dbReference>
<accession>A0A6J7I1E7</accession>
<keyword evidence="2" id="KW-0813">Transport</keyword>
<evidence type="ECO:0000256" key="2">
    <source>
        <dbReference type="ARBA" id="ARBA00022448"/>
    </source>
</evidence>
<dbReference type="InterPro" id="IPR050492">
    <property type="entry name" value="Bact_metal-bind_prot9"/>
</dbReference>
<dbReference type="AlphaFoldDB" id="A0A6J7I1E7"/>
<feature type="compositionally biased region" description="Basic and acidic residues" evidence="4">
    <location>
        <begin position="123"/>
        <end position="152"/>
    </location>
</feature>
<protein>
    <submittedName>
        <fullName evidence="5">Unannotated protein</fullName>
    </submittedName>
</protein>
<dbReference type="Pfam" id="PF01297">
    <property type="entry name" value="ZnuA"/>
    <property type="match status" value="1"/>
</dbReference>
<dbReference type="PANTHER" id="PTHR42953:SF3">
    <property type="entry name" value="HIGH-AFFINITY ZINC UPTAKE SYSTEM PROTEIN ZNUA"/>
    <property type="match status" value="1"/>
</dbReference>
<keyword evidence="3" id="KW-0732">Signal</keyword>
<dbReference type="Gene3D" id="3.40.50.1980">
    <property type="entry name" value="Nitrogenase molybdenum iron protein domain"/>
    <property type="match status" value="2"/>
</dbReference>
<organism evidence="5">
    <name type="scientific">freshwater metagenome</name>
    <dbReference type="NCBI Taxonomy" id="449393"/>
    <lineage>
        <taxon>unclassified sequences</taxon>
        <taxon>metagenomes</taxon>
        <taxon>ecological metagenomes</taxon>
    </lineage>
</organism>
<comment type="similarity">
    <text evidence="1">Belongs to the bacterial solute-binding protein 9 family.</text>
</comment>
<evidence type="ECO:0000256" key="1">
    <source>
        <dbReference type="ARBA" id="ARBA00011028"/>
    </source>
</evidence>